<organism evidence="3 4">
    <name type="scientific">Sphingomonas guangdongensis</name>
    <dbReference type="NCBI Taxonomy" id="1141890"/>
    <lineage>
        <taxon>Bacteria</taxon>
        <taxon>Pseudomonadati</taxon>
        <taxon>Pseudomonadota</taxon>
        <taxon>Alphaproteobacteria</taxon>
        <taxon>Sphingomonadales</taxon>
        <taxon>Sphingomonadaceae</taxon>
        <taxon>Sphingomonas</taxon>
    </lineage>
</organism>
<accession>A0A285QZT1</accession>
<dbReference type="SUPFAM" id="SSF51905">
    <property type="entry name" value="FAD/NAD(P)-binding domain"/>
    <property type="match status" value="1"/>
</dbReference>
<feature type="binding site" evidence="2">
    <location>
        <position position="79"/>
    </location>
    <ligand>
        <name>7-chloro-L-tryptophan</name>
        <dbReference type="ChEBI" id="CHEBI:58713"/>
    </ligand>
</feature>
<feature type="binding site" evidence="2">
    <location>
        <begin position="13"/>
        <end position="16"/>
    </location>
    <ligand>
        <name>FAD</name>
        <dbReference type="ChEBI" id="CHEBI:57692"/>
    </ligand>
</feature>
<dbReference type="InterPro" id="IPR033856">
    <property type="entry name" value="Trp_halogen"/>
</dbReference>
<evidence type="ECO:0000256" key="1">
    <source>
        <dbReference type="PIRSR" id="PIRSR011396-1"/>
    </source>
</evidence>
<dbReference type="OrthoDB" id="462203at2"/>
<dbReference type="EMBL" id="OBMI01000003">
    <property type="protein sequence ID" value="SOB87403.1"/>
    <property type="molecule type" value="Genomic_DNA"/>
</dbReference>
<evidence type="ECO:0000313" key="4">
    <source>
        <dbReference type="Proteomes" id="UP000219494"/>
    </source>
</evidence>
<proteinExistence type="predicted"/>
<keyword evidence="2" id="KW-0285">Flavoprotein</keyword>
<dbReference type="PANTHER" id="PTHR43747:SF4">
    <property type="entry name" value="FLAVIN-DEPENDENT TRYPTOPHAN HALOGENASE"/>
    <property type="match status" value="1"/>
</dbReference>
<dbReference type="InterPro" id="IPR036188">
    <property type="entry name" value="FAD/NAD-bd_sf"/>
</dbReference>
<dbReference type="Gene3D" id="3.50.50.60">
    <property type="entry name" value="FAD/NAD(P)-binding domain"/>
    <property type="match status" value="1"/>
</dbReference>
<dbReference type="InterPro" id="IPR050816">
    <property type="entry name" value="Flavin-dep_Halogenase_NPB"/>
</dbReference>
<reference evidence="3 4" key="1">
    <citation type="submission" date="2017-07" db="EMBL/GenBank/DDBJ databases">
        <authorList>
            <person name="Sun Z.S."/>
            <person name="Albrecht U."/>
            <person name="Echele G."/>
            <person name="Lee C.C."/>
        </authorList>
    </citation>
    <scope>NUCLEOTIDE SEQUENCE [LARGE SCALE GENOMIC DNA]</scope>
    <source>
        <strain evidence="3 4">CGMCC 1.12672</strain>
    </source>
</reference>
<feature type="binding site" evidence="2">
    <location>
        <position position="334"/>
    </location>
    <ligand>
        <name>FAD</name>
        <dbReference type="ChEBI" id="CHEBI:57692"/>
    </ligand>
</feature>
<dbReference type="GO" id="GO:0004497">
    <property type="term" value="F:monooxygenase activity"/>
    <property type="evidence" value="ECO:0007669"/>
    <property type="project" value="InterPro"/>
</dbReference>
<feature type="binding site" evidence="2">
    <location>
        <position position="343"/>
    </location>
    <ligand>
        <name>L-tryptophan</name>
        <dbReference type="ChEBI" id="CHEBI:57912"/>
    </ligand>
</feature>
<dbReference type="AlphaFoldDB" id="A0A285QZT1"/>
<evidence type="ECO:0000256" key="2">
    <source>
        <dbReference type="PIRSR" id="PIRSR011396-2"/>
    </source>
</evidence>
<feature type="binding site" evidence="2">
    <location>
        <position position="347"/>
    </location>
    <ligand>
        <name>FAD</name>
        <dbReference type="ChEBI" id="CHEBI:57692"/>
    </ligand>
</feature>
<dbReference type="Proteomes" id="UP000219494">
    <property type="component" value="Unassembled WGS sequence"/>
</dbReference>
<dbReference type="InterPro" id="IPR006905">
    <property type="entry name" value="Flavin_halogenase"/>
</dbReference>
<evidence type="ECO:0000313" key="3">
    <source>
        <dbReference type="EMBL" id="SOB87403.1"/>
    </source>
</evidence>
<keyword evidence="2" id="KW-0274">FAD</keyword>
<dbReference type="RefSeq" id="WP_097065048.1">
    <property type="nucleotide sequence ID" value="NZ_OBMI01000003.1"/>
</dbReference>
<feature type="active site" evidence="1">
    <location>
        <position position="79"/>
    </location>
</feature>
<gene>
    <name evidence="3" type="ORF">SAMN06297144_2535</name>
</gene>
<dbReference type="Pfam" id="PF04820">
    <property type="entry name" value="Trp_halogenase"/>
    <property type="match status" value="1"/>
</dbReference>
<sequence length="504" mass="54624">MSEPIRDVVIVGGGTAGWMMAAAAARFLADGQRRITLVESEAIGTVGVGEATIPPIREFLGLLGIPEAEFVAATGATMKLGIEFHGWGAPGERYIHPFGQQGRDFDGIDFHMAWLKHRAADGIGPLEDYWLSAVAARASRFAPPSADGRSPLSQLAYAYHFDASRFAAYLRRRAEDHGVVRVEGRITRVAHDGASGHVAQLHLDGGRIVTGDLFIDCSGFRSLLLGDAMKVPFRDWTHWLPCDRAVAVPSARTEPLLPLTRAIAHDAGWRWRIPLQHRTGNGLVYASGLLSDDAATARLLAALDGAAEGEPRTLSFRTGRRDRLWEGNVVALGLAGAFLEPLESTSIHLIQSGIQKLFALFPDRGFAPILTQEYNRLMAAQIDAVRDFVILHYSANGRVGEPFWDALRTMTLPDTLATRLALFREKGRVLRYDDDLFSVASWVAVLIGQGVMPTGYDPLVDALDDARVIAAMRELRGGYARVAAQLPAHGAVVQELAARGAATG</sequence>
<dbReference type="GO" id="GO:0000166">
    <property type="term" value="F:nucleotide binding"/>
    <property type="evidence" value="ECO:0007669"/>
    <property type="project" value="UniProtKB-KW"/>
</dbReference>
<dbReference type="PANTHER" id="PTHR43747">
    <property type="entry name" value="FAD-BINDING PROTEIN"/>
    <property type="match status" value="1"/>
</dbReference>
<protein>
    <submittedName>
        <fullName evidence="3">Tryptophan halogenase</fullName>
    </submittedName>
</protein>
<keyword evidence="4" id="KW-1185">Reference proteome</keyword>
<name>A0A285QZT1_9SPHN</name>
<dbReference type="PIRSF" id="PIRSF011396">
    <property type="entry name" value="Trp_halogenase"/>
    <property type="match status" value="1"/>
</dbReference>
<keyword evidence="2" id="KW-0547">Nucleotide-binding</keyword>